<evidence type="ECO:0000313" key="2">
    <source>
        <dbReference type="Proteomes" id="UP000566995"/>
    </source>
</evidence>
<dbReference type="AlphaFoldDB" id="A0A7W7P5I8"/>
<evidence type="ECO:0000313" key="1">
    <source>
        <dbReference type="EMBL" id="MBB4867337.1"/>
    </source>
</evidence>
<organism evidence="1 2">
    <name type="scientific">Pseudomonas nitroreducens</name>
    <dbReference type="NCBI Taxonomy" id="46680"/>
    <lineage>
        <taxon>Bacteria</taxon>
        <taxon>Pseudomonadati</taxon>
        <taxon>Pseudomonadota</taxon>
        <taxon>Gammaproteobacteria</taxon>
        <taxon>Pseudomonadales</taxon>
        <taxon>Pseudomonadaceae</taxon>
        <taxon>Pseudomonas</taxon>
    </lineage>
</organism>
<protein>
    <submittedName>
        <fullName evidence="1">Uncharacterized protein</fullName>
    </submittedName>
</protein>
<dbReference type="RefSeq" id="WP_184596725.1">
    <property type="nucleotide sequence ID" value="NZ_JACHLI010000038.1"/>
</dbReference>
<gene>
    <name evidence="1" type="ORF">HNP46_006248</name>
</gene>
<name>A0A7W7P5I8_PSENT</name>
<comment type="caution">
    <text evidence="1">The sequence shown here is derived from an EMBL/GenBank/DDBJ whole genome shotgun (WGS) entry which is preliminary data.</text>
</comment>
<reference evidence="1 2" key="1">
    <citation type="submission" date="2020-08" db="EMBL/GenBank/DDBJ databases">
        <title>Functional genomics of gut bacteria from endangered species of beetles.</title>
        <authorList>
            <person name="Carlos-Shanley C."/>
        </authorList>
    </citation>
    <scope>NUCLEOTIDE SEQUENCE [LARGE SCALE GENOMIC DNA]</scope>
    <source>
        <strain evidence="1 2">S00179</strain>
    </source>
</reference>
<accession>A0A7W7P5I8</accession>
<dbReference type="Proteomes" id="UP000566995">
    <property type="component" value="Unassembled WGS sequence"/>
</dbReference>
<proteinExistence type="predicted"/>
<sequence>MSEIRIALRDGVLVCPGFRIQAQPEPSLAIDGDLLWALEQPQWCELAVSLEERDGICWIAPLPLAQQGGFDPQRVIGWRDEPVRIEQPAGVEDAEAAIHWWRGGTVEDVRGRISHHPWGRLLRLEGPGIAAEHILFPREHACVYFGHLDTDWRRLRFEPLA</sequence>
<dbReference type="EMBL" id="JACHLI010000038">
    <property type="protein sequence ID" value="MBB4867337.1"/>
    <property type="molecule type" value="Genomic_DNA"/>
</dbReference>